<dbReference type="Pfam" id="PF06580">
    <property type="entry name" value="His_kinase"/>
    <property type="match status" value="1"/>
</dbReference>
<dbReference type="OrthoDB" id="9792992at2"/>
<evidence type="ECO:0000313" key="3">
    <source>
        <dbReference type="EMBL" id="RNL53977.1"/>
    </source>
</evidence>
<feature type="transmembrane region" description="Helical" evidence="1">
    <location>
        <begin position="87"/>
        <end position="106"/>
    </location>
</feature>
<organism evidence="3 4">
    <name type="scientific">Pedobacter jejuensis</name>
    <dbReference type="NCBI Taxonomy" id="1268550"/>
    <lineage>
        <taxon>Bacteria</taxon>
        <taxon>Pseudomonadati</taxon>
        <taxon>Bacteroidota</taxon>
        <taxon>Sphingobacteriia</taxon>
        <taxon>Sphingobacteriales</taxon>
        <taxon>Sphingobacteriaceae</taxon>
        <taxon>Pedobacter</taxon>
    </lineage>
</organism>
<evidence type="ECO:0000259" key="2">
    <source>
        <dbReference type="Pfam" id="PF06580"/>
    </source>
</evidence>
<feature type="transmembrane region" description="Helical" evidence="1">
    <location>
        <begin position="60"/>
        <end position="80"/>
    </location>
</feature>
<name>A0A3N0BW90_9SPHI</name>
<keyword evidence="1" id="KW-0472">Membrane</keyword>
<accession>A0A3N0BW90</accession>
<keyword evidence="3" id="KW-0418">Kinase</keyword>
<protein>
    <submittedName>
        <fullName evidence="3">Histidine kinase</fullName>
    </submittedName>
</protein>
<dbReference type="InterPro" id="IPR010559">
    <property type="entry name" value="Sig_transdc_His_kin_internal"/>
</dbReference>
<dbReference type="PANTHER" id="PTHR34220">
    <property type="entry name" value="SENSOR HISTIDINE KINASE YPDA"/>
    <property type="match status" value="1"/>
</dbReference>
<sequence>MRKELFAPLLIHMFMMWLILNINHMMPYLMSYHGETTVVNGILMSGWNNFIRFNFSVPNIYHIIICVFVYAPAVEFTYWFVFRKYSLLLSIVASFLFAFILALVISPSWDFYNYSINGLVSVFYVACYFIIYSTARLYIYKRLLKKDIQLGKSESELSALKAQINPHFLFNTLNYLYGTAISEKAEKTSKSVEILSEMMRYTISSAKENFVELKNELKFIKNYTYLQQVRLPEMNAIEMDIETGNTENYYKIPPLLILPFIENAFKYGISVDNSYSIKILIKIIGDELKMSVKNTIRKENLEIKGNNTGIANAKRRLDLLYEGKYSLVCAQNNDIYEVNLNIKLN</sequence>
<feature type="domain" description="Signal transduction histidine kinase internal region" evidence="2">
    <location>
        <begin position="155"/>
        <end position="233"/>
    </location>
</feature>
<keyword evidence="3" id="KW-0808">Transferase</keyword>
<dbReference type="GO" id="GO:0016020">
    <property type="term" value="C:membrane"/>
    <property type="evidence" value="ECO:0007669"/>
    <property type="project" value="InterPro"/>
</dbReference>
<proteinExistence type="predicted"/>
<dbReference type="EMBL" id="RBEE01000012">
    <property type="protein sequence ID" value="RNL53977.1"/>
    <property type="molecule type" value="Genomic_DNA"/>
</dbReference>
<dbReference type="AlphaFoldDB" id="A0A3N0BW90"/>
<dbReference type="RefSeq" id="WP_123205301.1">
    <property type="nucleotide sequence ID" value="NZ_RBEE01000012.1"/>
</dbReference>
<feature type="transmembrane region" description="Helical" evidence="1">
    <location>
        <begin position="5"/>
        <end position="22"/>
    </location>
</feature>
<dbReference type="PANTHER" id="PTHR34220:SF7">
    <property type="entry name" value="SENSOR HISTIDINE KINASE YPDA"/>
    <property type="match status" value="1"/>
</dbReference>
<dbReference type="Proteomes" id="UP000274046">
    <property type="component" value="Unassembled WGS sequence"/>
</dbReference>
<evidence type="ECO:0000313" key="4">
    <source>
        <dbReference type="Proteomes" id="UP000274046"/>
    </source>
</evidence>
<comment type="caution">
    <text evidence="3">The sequence shown here is derived from an EMBL/GenBank/DDBJ whole genome shotgun (WGS) entry which is preliminary data.</text>
</comment>
<dbReference type="GO" id="GO:0000155">
    <property type="term" value="F:phosphorelay sensor kinase activity"/>
    <property type="evidence" value="ECO:0007669"/>
    <property type="project" value="InterPro"/>
</dbReference>
<reference evidence="3 4" key="1">
    <citation type="submission" date="2018-10" db="EMBL/GenBank/DDBJ databases">
        <title>Genome sequencing of Pedobacter jejuensis TNB23.</title>
        <authorList>
            <person name="Cho Y.-J."/>
            <person name="Cho A."/>
            <person name="Kim O.-S."/>
        </authorList>
    </citation>
    <scope>NUCLEOTIDE SEQUENCE [LARGE SCALE GENOMIC DNA]</scope>
    <source>
        <strain evidence="3 4">TNB23</strain>
    </source>
</reference>
<feature type="transmembrane region" description="Helical" evidence="1">
    <location>
        <begin position="118"/>
        <end position="139"/>
    </location>
</feature>
<keyword evidence="1" id="KW-1133">Transmembrane helix</keyword>
<gene>
    <name evidence="3" type="ORF">D7004_07705</name>
</gene>
<evidence type="ECO:0000256" key="1">
    <source>
        <dbReference type="SAM" id="Phobius"/>
    </source>
</evidence>
<keyword evidence="1" id="KW-0812">Transmembrane</keyword>
<dbReference type="InterPro" id="IPR050640">
    <property type="entry name" value="Bact_2-comp_sensor_kinase"/>
</dbReference>
<keyword evidence="4" id="KW-1185">Reference proteome</keyword>